<dbReference type="EMBL" id="CP036349">
    <property type="protein sequence ID" value="QDV73206.1"/>
    <property type="molecule type" value="Genomic_DNA"/>
</dbReference>
<gene>
    <name evidence="2" type="ORF">Spa11_14020</name>
</gene>
<keyword evidence="3" id="KW-1185">Reference proteome</keyword>
<dbReference type="Proteomes" id="UP000316426">
    <property type="component" value="Chromosome"/>
</dbReference>
<sequence>MKKEEAKSLCDSALSELAAALAAGKSEELTRYLNTMSRFHHYSFGNCLLIARQRPTATRVAGFQAWKKLGRSVKKGEKGICILAPMVGKKEDEEGNETKGVLGYRAVHVFDLAQTEGDELPDINRLSGEPGDHLERLVQYVSSLGIELGYEEHLDGADGVSMGGRIYLLSGLNQAEAYNTLAHELAHELMHKAEDRKTLSKTVKELEAESVAYVVSHAAGLSGALKQSKDYIQCHQGDPEQLTASLGRIQQAASQILTGIEAQQLEPEPLSA</sequence>
<dbReference type="GO" id="GO:0003697">
    <property type="term" value="F:single-stranded DNA binding"/>
    <property type="evidence" value="ECO:0007669"/>
    <property type="project" value="InterPro"/>
</dbReference>
<dbReference type="InterPro" id="IPR013610">
    <property type="entry name" value="ArdC_N"/>
</dbReference>
<evidence type="ECO:0000313" key="2">
    <source>
        <dbReference type="EMBL" id="QDV73206.1"/>
    </source>
</evidence>
<proteinExistence type="predicted"/>
<evidence type="ECO:0000259" key="1">
    <source>
        <dbReference type="Pfam" id="PF08401"/>
    </source>
</evidence>
<organism evidence="2 3">
    <name type="scientific">Botrimarina mediterranea</name>
    <dbReference type="NCBI Taxonomy" id="2528022"/>
    <lineage>
        <taxon>Bacteria</taxon>
        <taxon>Pseudomonadati</taxon>
        <taxon>Planctomycetota</taxon>
        <taxon>Planctomycetia</taxon>
        <taxon>Pirellulales</taxon>
        <taxon>Lacipirellulaceae</taxon>
        <taxon>Botrimarina</taxon>
    </lineage>
</organism>
<dbReference type="KEGG" id="bmei:Spa11_14020"/>
<reference evidence="2 3" key="1">
    <citation type="submission" date="2019-02" db="EMBL/GenBank/DDBJ databases">
        <title>Deep-cultivation of Planctomycetes and their phenomic and genomic characterization uncovers novel biology.</title>
        <authorList>
            <person name="Wiegand S."/>
            <person name="Jogler M."/>
            <person name="Boedeker C."/>
            <person name="Pinto D."/>
            <person name="Vollmers J."/>
            <person name="Rivas-Marin E."/>
            <person name="Kohn T."/>
            <person name="Peeters S.H."/>
            <person name="Heuer A."/>
            <person name="Rast P."/>
            <person name="Oberbeckmann S."/>
            <person name="Bunk B."/>
            <person name="Jeske O."/>
            <person name="Meyerdierks A."/>
            <person name="Storesund J.E."/>
            <person name="Kallscheuer N."/>
            <person name="Luecker S."/>
            <person name="Lage O.M."/>
            <person name="Pohl T."/>
            <person name="Merkel B.J."/>
            <person name="Hornburger P."/>
            <person name="Mueller R.-W."/>
            <person name="Bruemmer F."/>
            <person name="Labrenz M."/>
            <person name="Spormann A.M."/>
            <person name="Op den Camp H."/>
            <person name="Overmann J."/>
            <person name="Amann R."/>
            <person name="Jetten M.S.M."/>
            <person name="Mascher T."/>
            <person name="Medema M.H."/>
            <person name="Devos D.P."/>
            <person name="Kaster A.-K."/>
            <person name="Ovreas L."/>
            <person name="Rohde M."/>
            <person name="Galperin M.Y."/>
            <person name="Jogler C."/>
        </authorList>
    </citation>
    <scope>NUCLEOTIDE SEQUENCE [LARGE SCALE GENOMIC DNA]</scope>
    <source>
        <strain evidence="2 3">Spa11</strain>
    </source>
</reference>
<feature type="domain" description="N-terminal" evidence="1">
    <location>
        <begin position="30"/>
        <end position="110"/>
    </location>
</feature>
<dbReference type="RefSeq" id="WP_145109790.1">
    <property type="nucleotide sequence ID" value="NZ_CP036349.1"/>
</dbReference>
<dbReference type="Pfam" id="PF08401">
    <property type="entry name" value="ArdcN"/>
    <property type="match status" value="1"/>
</dbReference>
<name>A0A518K5Y4_9BACT</name>
<evidence type="ECO:0000313" key="3">
    <source>
        <dbReference type="Proteomes" id="UP000316426"/>
    </source>
</evidence>
<protein>
    <recommendedName>
        <fullName evidence="1">N-terminal domain-containing protein</fullName>
    </recommendedName>
</protein>
<dbReference type="AlphaFoldDB" id="A0A518K5Y4"/>
<accession>A0A518K5Y4</accession>